<dbReference type="PANTHER" id="PTHR43065:SF34">
    <property type="entry name" value="SPORULATION KINASE A"/>
    <property type="match status" value="1"/>
</dbReference>
<dbReference type="InterPro" id="IPR035965">
    <property type="entry name" value="PAS-like_dom_sf"/>
</dbReference>
<keyword evidence="3" id="KW-0597">Phosphoprotein</keyword>
<dbReference type="Pfam" id="PF02518">
    <property type="entry name" value="HATPase_c"/>
    <property type="match status" value="1"/>
</dbReference>
<dbReference type="GO" id="GO:0005524">
    <property type="term" value="F:ATP binding"/>
    <property type="evidence" value="ECO:0007669"/>
    <property type="project" value="UniProtKB-KW"/>
</dbReference>
<keyword evidence="4" id="KW-0808">Transferase</keyword>
<keyword evidence="9" id="KW-0902">Two-component regulatory system</keyword>
<evidence type="ECO:0000259" key="10">
    <source>
        <dbReference type="PROSITE" id="PS50109"/>
    </source>
</evidence>
<dbReference type="EC" id="2.7.13.3" evidence="2"/>
<dbReference type="FunFam" id="1.10.287.130:FF:000040">
    <property type="entry name" value="PAS domain-containing sensor histidine kinase"/>
    <property type="match status" value="1"/>
</dbReference>
<dbReference type="Pfam" id="PF00512">
    <property type="entry name" value="HisKA"/>
    <property type="match status" value="1"/>
</dbReference>
<evidence type="ECO:0000256" key="5">
    <source>
        <dbReference type="ARBA" id="ARBA00022741"/>
    </source>
</evidence>
<evidence type="ECO:0000256" key="7">
    <source>
        <dbReference type="ARBA" id="ARBA00022840"/>
    </source>
</evidence>
<dbReference type="Gene3D" id="1.10.287.130">
    <property type="match status" value="1"/>
</dbReference>
<dbReference type="Proteomes" id="UP000189761">
    <property type="component" value="Unassembled WGS sequence"/>
</dbReference>
<dbReference type="EMBL" id="MTLA01000407">
    <property type="protein sequence ID" value="OOP65947.1"/>
    <property type="molecule type" value="Genomic_DNA"/>
</dbReference>
<comment type="catalytic activity">
    <reaction evidence="1">
        <text>ATP + protein L-histidine = ADP + protein N-phospho-L-histidine.</text>
        <dbReference type="EC" id="2.7.13.3"/>
    </reaction>
</comment>
<organism evidence="11 12">
    <name type="scientific">Heyndrickxia oleronia</name>
    <dbReference type="NCBI Taxonomy" id="38875"/>
    <lineage>
        <taxon>Bacteria</taxon>
        <taxon>Bacillati</taxon>
        <taxon>Bacillota</taxon>
        <taxon>Bacilli</taxon>
        <taxon>Bacillales</taxon>
        <taxon>Bacillaceae</taxon>
        <taxon>Heyndrickxia</taxon>
    </lineage>
</organism>
<sequence length="412" mass="46585">MKRNAQIILVSISILFSLVQAIFFGEYHFLDITECLVATLIAWIVGWQYDKLRLFAKERKKSEQNYKKLIEWLPKPVIIHQDSIILFVNKAAEKMIAAHNKNELIGRSIYDFLIFDSNNNIKEIRKGLQKNVATSSIVVRLKRLDGKIIFFEVTSELSQYEGKEIILSIGKDVTDDKKQTDSLLLKSEKLALVGQMAAGIAHEIRNPLTSIKGFIQLFRSNTYQKEYYDIVLSELERINHILGEFLVLAKPSITVFEENELEPLIKDVVTLVNTQSIMNSAQIIVEISPELPTILCEKNQLKQVLINLLKNAIEAMPNGGLIKINAQMKSPNQISIFVNDHGVGIPKERIPTLGEPFYTTKEKGTGLGLMTCFKIIESHHGELIIESEEGIGTTIEILLPISFQPFFSTLSS</sequence>
<evidence type="ECO:0000256" key="2">
    <source>
        <dbReference type="ARBA" id="ARBA00012438"/>
    </source>
</evidence>
<comment type="caution">
    <text evidence="11">The sequence shown here is derived from an EMBL/GenBank/DDBJ whole genome shotgun (WGS) entry which is preliminary data.</text>
</comment>
<dbReference type="InterPro" id="IPR036890">
    <property type="entry name" value="HATPase_C_sf"/>
</dbReference>
<dbReference type="PRINTS" id="PR00344">
    <property type="entry name" value="BCTRLSENSOR"/>
</dbReference>
<accession>A0A8E2LCU4</accession>
<dbReference type="SUPFAM" id="SSF47384">
    <property type="entry name" value="Homodimeric domain of signal transducing histidine kinase"/>
    <property type="match status" value="1"/>
</dbReference>
<evidence type="ECO:0000256" key="9">
    <source>
        <dbReference type="ARBA" id="ARBA00023012"/>
    </source>
</evidence>
<evidence type="ECO:0000256" key="4">
    <source>
        <dbReference type="ARBA" id="ARBA00022679"/>
    </source>
</evidence>
<dbReference type="SMART" id="SM00091">
    <property type="entry name" value="PAS"/>
    <property type="match status" value="1"/>
</dbReference>
<dbReference type="CDD" id="cd00130">
    <property type="entry name" value="PAS"/>
    <property type="match status" value="1"/>
</dbReference>
<protein>
    <recommendedName>
        <fullName evidence="2">histidine kinase</fullName>
        <ecNumber evidence="2">2.7.13.3</ecNumber>
    </recommendedName>
</protein>
<dbReference type="PROSITE" id="PS50109">
    <property type="entry name" value="HIS_KIN"/>
    <property type="match status" value="1"/>
</dbReference>
<evidence type="ECO:0000313" key="12">
    <source>
        <dbReference type="Proteomes" id="UP000189761"/>
    </source>
</evidence>
<dbReference type="InterPro" id="IPR000014">
    <property type="entry name" value="PAS"/>
</dbReference>
<feature type="domain" description="Histidine kinase" evidence="10">
    <location>
        <begin position="199"/>
        <end position="403"/>
    </location>
</feature>
<dbReference type="Pfam" id="PF13426">
    <property type="entry name" value="PAS_9"/>
    <property type="match status" value="1"/>
</dbReference>
<evidence type="ECO:0000313" key="11">
    <source>
        <dbReference type="EMBL" id="OOP65947.1"/>
    </source>
</evidence>
<dbReference type="InterPro" id="IPR005467">
    <property type="entry name" value="His_kinase_dom"/>
</dbReference>
<dbReference type="NCBIfam" id="TIGR00229">
    <property type="entry name" value="sensory_box"/>
    <property type="match status" value="1"/>
</dbReference>
<dbReference type="CDD" id="cd00075">
    <property type="entry name" value="HATPase"/>
    <property type="match status" value="1"/>
</dbReference>
<dbReference type="InterPro" id="IPR003594">
    <property type="entry name" value="HATPase_dom"/>
</dbReference>
<dbReference type="CDD" id="cd00082">
    <property type="entry name" value="HisKA"/>
    <property type="match status" value="1"/>
</dbReference>
<dbReference type="InterPro" id="IPR004358">
    <property type="entry name" value="Sig_transdc_His_kin-like_C"/>
</dbReference>
<keyword evidence="6 11" id="KW-0418">Kinase</keyword>
<gene>
    <name evidence="11" type="ORF">BWZ43_23520</name>
</gene>
<dbReference type="SMART" id="SM00388">
    <property type="entry name" value="HisKA"/>
    <property type="match status" value="1"/>
</dbReference>
<evidence type="ECO:0000256" key="6">
    <source>
        <dbReference type="ARBA" id="ARBA00022777"/>
    </source>
</evidence>
<reference evidence="11 12" key="1">
    <citation type="submission" date="2017-01" db="EMBL/GenBank/DDBJ databases">
        <title>Draft genome sequence of Bacillus oleronius.</title>
        <authorList>
            <person name="Allam M."/>
        </authorList>
    </citation>
    <scope>NUCLEOTIDE SEQUENCE [LARGE SCALE GENOMIC DNA]</scope>
    <source>
        <strain evidence="11 12">DSM 9356</strain>
    </source>
</reference>
<keyword evidence="12" id="KW-1185">Reference proteome</keyword>
<proteinExistence type="predicted"/>
<dbReference type="RefSeq" id="WP_078111345.1">
    <property type="nucleotide sequence ID" value="NZ_CP065424.1"/>
</dbReference>
<dbReference type="SUPFAM" id="SSF55874">
    <property type="entry name" value="ATPase domain of HSP90 chaperone/DNA topoisomerase II/histidine kinase"/>
    <property type="match status" value="1"/>
</dbReference>
<evidence type="ECO:0000256" key="8">
    <source>
        <dbReference type="ARBA" id="ARBA00022969"/>
    </source>
</evidence>
<dbReference type="InterPro" id="IPR036097">
    <property type="entry name" value="HisK_dim/P_sf"/>
</dbReference>
<dbReference type="AlphaFoldDB" id="A0A8E2LCU4"/>
<keyword evidence="5" id="KW-0547">Nucleotide-binding</keyword>
<evidence type="ECO:0000256" key="3">
    <source>
        <dbReference type="ARBA" id="ARBA00022553"/>
    </source>
</evidence>
<evidence type="ECO:0000256" key="1">
    <source>
        <dbReference type="ARBA" id="ARBA00000085"/>
    </source>
</evidence>
<dbReference type="SMART" id="SM00387">
    <property type="entry name" value="HATPase_c"/>
    <property type="match status" value="1"/>
</dbReference>
<dbReference type="Gene3D" id="3.30.450.20">
    <property type="entry name" value="PAS domain"/>
    <property type="match status" value="1"/>
</dbReference>
<dbReference type="SUPFAM" id="SSF55785">
    <property type="entry name" value="PYP-like sensor domain (PAS domain)"/>
    <property type="match status" value="1"/>
</dbReference>
<dbReference type="GO" id="GO:0000155">
    <property type="term" value="F:phosphorelay sensor kinase activity"/>
    <property type="evidence" value="ECO:0007669"/>
    <property type="project" value="InterPro"/>
</dbReference>
<dbReference type="InterPro" id="IPR003661">
    <property type="entry name" value="HisK_dim/P_dom"/>
</dbReference>
<keyword evidence="8" id="KW-0749">Sporulation</keyword>
<name>A0A8E2LCU4_9BACI</name>
<dbReference type="Gene3D" id="3.30.565.10">
    <property type="entry name" value="Histidine kinase-like ATPase, C-terminal domain"/>
    <property type="match status" value="1"/>
</dbReference>
<keyword evidence="7" id="KW-0067">ATP-binding</keyword>
<dbReference type="PANTHER" id="PTHR43065">
    <property type="entry name" value="SENSOR HISTIDINE KINASE"/>
    <property type="match status" value="1"/>
</dbReference>
<dbReference type="GO" id="GO:0030435">
    <property type="term" value="P:sporulation resulting in formation of a cellular spore"/>
    <property type="evidence" value="ECO:0007669"/>
    <property type="project" value="UniProtKB-KW"/>
</dbReference>